<proteinExistence type="predicted"/>
<accession>A0A1Y1WGZ8</accession>
<dbReference type="GeneID" id="63803135"/>
<evidence type="ECO:0000313" key="2">
    <source>
        <dbReference type="Proteomes" id="UP000193922"/>
    </source>
</evidence>
<dbReference type="EMBL" id="MCFD01000002">
    <property type="protein sequence ID" value="ORX72840.1"/>
    <property type="molecule type" value="Genomic_DNA"/>
</dbReference>
<dbReference type="SUPFAM" id="SSF52047">
    <property type="entry name" value="RNI-like"/>
    <property type="match status" value="1"/>
</dbReference>
<organism evidence="1 2">
    <name type="scientific">Linderina pennispora</name>
    <dbReference type="NCBI Taxonomy" id="61395"/>
    <lineage>
        <taxon>Eukaryota</taxon>
        <taxon>Fungi</taxon>
        <taxon>Fungi incertae sedis</taxon>
        <taxon>Zoopagomycota</taxon>
        <taxon>Kickxellomycotina</taxon>
        <taxon>Kickxellomycetes</taxon>
        <taxon>Kickxellales</taxon>
        <taxon>Kickxellaceae</taxon>
        <taxon>Linderina</taxon>
    </lineage>
</organism>
<sequence>METSGQSINTLAGGAIIERILARLNRIKENGEANIRRYARSIQIARVCRYWYQLTKPDLMSSIYIMSTTDPKGQVRWHSNIPAIIATGMEDQVRNLFISGPVITKKSTIINVLQGVGFNFLVLPRLSTLFFVECTADDRSSNYDANVTKIASFFLRRMPQLTRIVPSSIQEGPDGFEPIYSKILLGFSSRMNTLTTGASMLGHNPDAAFSNLTHVSLHNTDTCITSRYSSIAPASLQSLEINKGCSMFPWDMFGDGTDHDIVFPNLEVLKLILPSRGLPFRKQKISQFRLRFPRLQFLMLVGTLDSFEDMTDLIYQTPIKHLRLHDNLDRIQHLDPSYVRDLDTLTIYPSFSLEPLPVVELDKDTSFVTMFNTPSKLTRIRLGLNTLDFPKIDTVLWHNLADATFIVRSMELMAISTFLTQLPRLKTFKLYTLATLSKHCEYILEPQTETASTSLRMLYIEPAHYCSYNDAWLYLMLPRLPSLNILYVPDFHKKVAKKAIDASGLHVSLIERIPLG</sequence>
<protein>
    <recommendedName>
        <fullName evidence="3">F-box domain-containing protein</fullName>
    </recommendedName>
</protein>
<evidence type="ECO:0008006" key="3">
    <source>
        <dbReference type="Google" id="ProtNLM"/>
    </source>
</evidence>
<dbReference type="OrthoDB" id="5559863at2759"/>
<dbReference type="AlphaFoldDB" id="A0A1Y1WGZ8"/>
<name>A0A1Y1WGZ8_9FUNG</name>
<reference evidence="1 2" key="1">
    <citation type="submission" date="2016-07" db="EMBL/GenBank/DDBJ databases">
        <title>Pervasive Adenine N6-methylation of Active Genes in Fungi.</title>
        <authorList>
            <consortium name="DOE Joint Genome Institute"/>
            <person name="Mondo S.J."/>
            <person name="Dannebaum R.O."/>
            <person name="Kuo R.C."/>
            <person name="Labutti K."/>
            <person name="Haridas S."/>
            <person name="Kuo A."/>
            <person name="Salamov A."/>
            <person name="Ahrendt S.R."/>
            <person name="Lipzen A."/>
            <person name="Sullivan W."/>
            <person name="Andreopoulos W.B."/>
            <person name="Clum A."/>
            <person name="Lindquist E."/>
            <person name="Daum C."/>
            <person name="Ramamoorthy G.K."/>
            <person name="Gryganskyi A."/>
            <person name="Culley D."/>
            <person name="Magnuson J.K."/>
            <person name="James T.Y."/>
            <person name="O'Malley M.A."/>
            <person name="Stajich J.E."/>
            <person name="Spatafora J.W."/>
            <person name="Visel A."/>
            <person name="Grigoriev I.V."/>
        </authorList>
    </citation>
    <scope>NUCLEOTIDE SEQUENCE [LARGE SCALE GENOMIC DNA]</scope>
    <source>
        <strain evidence="1 2">ATCC 12442</strain>
    </source>
</reference>
<keyword evidence="2" id="KW-1185">Reference proteome</keyword>
<dbReference type="RefSeq" id="XP_040746180.1">
    <property type="nucleotide sequence ID" value="XM_040886487.1"/>
</dbReference>
<comment type="caution">
    <text evidence="1">The sequence shown here is derived from an EMBL/GenBank/DDBJ whole genome shotgun (WGS) entry which is preliminary data.</text>
</comment>
<dbReference type="Proteomes" id="UP000193922">
    <property type="component" value="Unassembled WGS sequence"/>
</dbReference>
<evidence type="ECO:0000313" key="1">
    <source>
        <dbReference type="EMBL" id="ORX72840.1"/>
    </source>
</evidence>
<gene>
    <name evidence="1" type="ORF">DL89DRAFT_265023</name>
</gene>